<dbReference type="OrthoDB" id="5336565at2759"/>
<dbReference type="GeneID" id="54563332"/>
<sequence>MDRGVYPDGYEDTDGEAPEPGNVDAIREVLAESRSSLSPSKFSEDRFKQFKRDNRRAISEGDAMAEVIPTITGLKDKQFYSAGTMPFYRLAKLDPELSAPNPDKYYGARPKQIHERVRDDLDQYIIPSNATSRPAAPNFFLEGKGASGKPDVAHRQAMYDGWAGARGMFKLQNYGNSTPVYDGNAYTVAATYSDGQLKLFATHPRESSSSEADYYMTQLRAYAVTDTADSFRNGAAAYRNAREWTQQQRDCFITNANTTALKTSTEVASISQTESRTEGPSTSAEGSFSSDTSADELALDSQSSAKRRRGTPAQQTYQNTL</sequence>
<organism evidence="3 4">
    <name type="scientific">Zasmidium cellare ATCC 36951</name>
    <dbReference type="NCBI Taxonomy" id="1080233"/>
    <lineage>
        <taxon>Eukaryota</taxon>
        <taxon>Fungi</taxon>
        <taxon>Dikarya</taxon>
        <taxon>Ascomycota</taxon>
        <taxon>Pezizomycotina</taxon>
        <taxon>Dothideomycetes</taxon>
        <taxon>Dothideomycetidae</taxon>
        <taxon>Mycosphaerellales</taxon>
        <taxon>Mycosphaerellaceae</taxon>
        <taxon>Zasmidium</taxon>
    </lineage>
</organism>
<evidence type="ECO:0000256" key="1">
    <source>
        <dbReference type="SAM" id="MobiDB-lite"/>
    </source>
</evidence>
<dbReference type="RefSeq" id="XP_033659660.1">
    <property type="nucleotide sequence ID" value="XM_033810060.1"/>
</dbReference>
<reference evidence="3" key="1">
    <citation type="journal article" date="2020" name="Stud. Mycol.">
        <title>101 Dothideomycetes genomes: a test case for predicting lifestyles and emergence of pathogens.</title>
        <authorList>
            <person name="Haridas S."/>
            <person name="Albert R."/>
            <person name="Binder M."/>
            <person name="Bloem J."/>
            <person name="Labutti K."/>
            <person name="Salamov A."/>
            <person name="Andreopoulos B."/>
            <person name="Baker S."/>
            <person name="Barry K."/>
            <person name="Bills G."/>
            <person name="Bluhm B."/>
            <person name="Cannon C."/>
            <person name="Castanera R."/>
            <person name="Culley D."/>
            <person name="Daum C."/>
            <person name="Ezra D."/>
            <person name="Gonzalez J."/>
            <person name="Henrissat B."/>
            <person name="Kuo A."/>
            <person name="Liang C."/>
            <person name="Lipzen A."/>
            <person name="Lutzoni F."/>
            <person name="Magnuson J."/>
            <person name="Mondo S."/>
            <person name="Nolan M."/>
            <person name="Ohm R."/>
            <person name="Pangilinan J."/>
            <person name="Park H.-J."/>
            <person name="Ramirez L."/>
            <person name="Alfaro M."/>
            <person name="Sun H."/>
            <person name="Tritt A."/>
            <person name="Yoshinaga Y."/>
            <person name="Zwiers L.-H."/>
            <person name="Turgeon B."/>
            <person name="Goodwin S."/>
            <person name="Spatafora J."/>
            <person name="Crous P."/>
            <person name="Grigoriev I."/>
        </authorList>
    </citation>
    <scope>NUCLEOTIDE SEQUENCE</scope>
    <source>
        <strain evidence="3">ATCC 36951</strain>
    </source>
</reference>
<evidence type="ECO:0000313" key="4">
    <source>
        <dbReference type="Proteomes" id="UP000799537"/>
    </source>
</evidence>
<proteinExistence type="predicted"/>
<dbReference type="InterPro" id="IPR057684">
    <property type="entry name" value="DUF7924"/>
</dbReference>
<feature type="compositionally biased region" description="Polar residues" evidence="1">
    <location>
        <begin position="264"/>
        <end position="292"/>
    </location>
</feature>
<feature type="region of interest" description="Disordered" evidence="1">
    <location>
        <begin position="264"/>
        <end position="321"/>
    </location>
</feature>
<feature type="region of interest" description="Disordered" evidence="1">
    <location>
        <begin position="1"/>
        <end position="22"/>
    </location>
</feature>
<dbReference type="EMBL" id="ML993649">
    <property type="protein sequence ID" value="KAF2158771.1"/>
    <property type="molecule type" value="Genomic_DNA"/>
</dbReference>
<dbReference type="AlphaFoldDB" id="A0A6A6BVH6"/>
<evidence type="ECO:0000259" key="2">
    <source>
        <dbReference type="Pfam" id="PF25545"/>
    </source>
</evidence>
<protein>
    <recommendedName>
        <fullName evidence="2">DUF7924 domain-containing protein</fullName>
    </recommendedName>
</protein>
<name>A0A6A6BVH6_ZASCE</name>
<feature type="compositionally biased region" description="Polar residues" evidence="1">
    <location>
        <begin position="312"/>
        <end position="321"/>
    </location>
</feature>
<feature type="domain" description="DUF7924" evidence="2">
    <location>
        <begin position="98"/>
        <end position="241"/>
    </location>
</feature>
<keyword evidence="4" id="KW-1185">Reference proteome</keyword>
<gene>
    <name evidence="3" type="ORF">M409DRAFT_30729</name>
</gene>
<accession>A0A6A6BVH6</accession>
<evidence type="ECO:0000313" key="3">
    <source>
        <dbReference type="EMBL" id="KAF2158771.1"/>
    </source>
</evidence>
<dbReference type="Pfam" id="PF25545">
    <property type="entry name" value="DUF7924"/>
    <property type="match status" value="1"/>
</dbReference>
<dbReference type="Proteomes" id="UP000799537">
    <property type="component" value="Unassembled WGS sequence"/>
</dbReference>